<evidence type="ECO:0000313" key="4">
    <source>
        <dbReference type="Proteomes" id="UP000266506"/>
    </source>
</evidence>
<feature type="transmembrane region" description="Helical" evidence="2">
    <location>
        <begin position="39"/>
        <end position="57"/>
    </location>
</feature>
<reference evidence="3 4" key="1">
    <citation type="submission" date="2018-08" db="EMBL/GenBank/DDBJ databases">
        <title>Genomic Encyclopedia of Archaeal and Bacterial Type Strains, Phase II (KMG-II): from individual species to whole genera.</title>
        <authorList>
            <person name="Goeker M."/>
        </authorList>
    </citation>
    <scope>NUCLEOTIDE SEQUENCE [LARGE SCALE GENOMIC DNA]</scope>
    <source>
        <strain evidence="3 4">ATCC 27112</strain>
    </source>
</reference>
<keyword evidence="1" id="KW-0175">Coiled coil</keyword>
<feature type="coiled-coil region" evidence="1">
    <location>
        <begin position="328"/>
        <end position="355"/>
    </location>
</feature>
<evidence type="ECO:0000256" key="1">
    <source>
        <dbReference type="SAM" id="Coils"/>
    </source>
</evidence>
<protein>
    <submittedName>
        <fullName evidence="3">Histidine kinase-like protein</fullName>
    </submittedName>
</protein>
<keyword evidence="3" id="KW-0808">Transferase</keyword>
<evidence type="ECO:0000313" key="3">
    <source>
        <dbReference type="EMBL" id="RIA64948.1"/>
    </source>
</evidence>
<dbReference type="GO" id="GO:0016301">
    <property type="term" value="F:kinase activity"/>
    <property type="evidence" value="ECO:0007669"/>
    <property type="project" value="UniProtKB-KW"/>
</dbReference>
<feature type="transmembrane region" description="Helical" evidence="2">
    <location>
        <begin position="9"/>
        <end position="33"/>
    </location>
</feature>
<dbReference type="Proteomes" id="UP000266506">
    <property type="component" value="Unassembled WGS sequence"/>
</dbReference>
<feature type="transmembrane region" description="Helical" evidence="2">
    <location>
        <begin position="167"/>
        <end position="192"/>
    </location>
</feature>
<organism evidence="3 4">
    <name type="scientific">Anaeroplasma bactoclasticum</name>
    <dbReference type="NCBI Taxonomy" id="2088"/>
    <lineage>
        <taxon>Bacteria</taxon>
        <taxon>Bacillati</taxon>
        <taxon>Mycoplasmatota</taxon>
        <taxon>Mollicutes</taxon>
        <taxon>Anaeroplasmatales</taxon>
        <taxon>Anaeroplasmataceae</taxon>
        <taxon>Anaeroplasma</taxon>
    </lineage>
</organism>
<name>A0A397QV66_9MOLU</name>
<evidence type="ECO:0000256" key="2">
    <source>
        <dbReference type="SAM" id="Phobius"/>
    </source>
</evidence>
<sequence>MNKKLVRSILIFIFLFVIELLLNSISLSDLFLLRNITSFYLFILVVILIFYFYFRVLDKPIRRYLISIGLLLALLLLFRASKYIAFEESNFIARHLWYFYYLPFIFTPALTILASLSVGEDGLFKRKGIIISLLTFSSILFLIVLTNDLHQWVFKFNENFINWDNQYSYGIFYFVLIGILAIEMIIIIIILIKKCSLSAAKKMMWLPLLPILYSIVWMVFYALGVFDKIPFSLGELPEVFGFSIAGFFLGSIEIGLIPTNKYSKEFFLKSNISAFITDNKGNIHIKGNEALELSNSDLIFDKTKVLSQDIRLHKNKINGGFVYWSDDIKELNQINEKLEDTIESMMDENELIRLENDLAFKDAFITAKEKTYDNITLATKKELDHIKALAEKTKDDLSLYDQNIKYISILTVYIKRYANLMLEANDSISLDEFYLSLNEIVLYLQKSNIKAFLNKNYENRNIDSKNIMGAFQKFGDILNDSLEFFKGLMITINDTGLRLVLEGIESSFAKEIEDNTSYIDISFGGDLWYLLWI</sequence>
<gene>
    <name evidence="3" type="ORF">EI71_01728</name>
</gene>
<dbReference type="EMBL" id="QXEV01000028">
    <property type="protein sequence ID" value="RIA64948.1"/>
    <property type="molecule type" value="Genomic_DNA"/>
</dbReference>
<feature type="transmembrane region" description="Helical" evidence="2">
    <location>
        <begin position="64"/>
        <end position="85"/>
    </location>
</feature>
<feature type="transmembrane region" description="Helical" evidence="2">
    <location>
        <begin position="204"/>
        <end position="224"/>
    </location>
</feature>
<dbReference type="OrthoDB" id="3169876at2"/>
<keyword evidence="4" id="KW-1185">Reference proteome</keyword>
<dbReference type="AlphaFoldDB" id="A0A397QV66"/>
<feature type="transmembrane region" description="Helical" evidence="2">
    <location>
        <begin position="239"/>
        <end position="259"/>
    </location>
</feature>
<keyword evidence="2" id="KW-1133">Transmembrane helix</keyword>
<keyword evidence="3" id="KW-0418">Kinase</keyword>
<feature type="transmembrane region" description="Helical" evidence="2">
    <location>
        <begin position="128"/>
        <end position="147"/>
    </location>
</feature>
<comment type="caution">
    <text evidence="3">The sequence shown here is derived from an EMBL/GenBank/DDBJ whole genome shotgun (WGS) entry which is preliminary data.</text>
</comment>
<feature type="transmembrane region" description="Helical" evidence="2">
    <location>
        <begin position="97"/>
        <end position="116"/>
    </location>
</feature>
<dbReference type="InParanoid" id="A0A397QV66"/>
<keyword evidence="2" id="KW-0472">Membrane</keyword>
<accession>A0A397QV66</accession>
<proteinExistence type="predicted"/>
<keyword evidence="2" id="KW-0812">Transmembrane</keyword>